<dbReference type="InterPro" id="IPR033116">
    <property type="entry name" value="TRYPSIN_SER"/>
</dbReference>
<comment type="subcellular location">
    <subcellularLocation>
        <location evidence="1">Secreted</location>
    </subcellularLocation>
</comment>
<keyword evidence="8" id="KW-0732">Signal</keyword>
<dbReference type="PROSITE" id="PS50240">
    <property type="entry name" value="TRYPSIN_DOM"/>
    <property type="match status" value="1"/>
</dbReference>
<evidence type="ECO:0000256" key="4">
    <source>
        <dbReference type="ARBA" id="ARBA00022801"/>
    </source>
</evidence>
<feature type="region of interest" description="Disordered" evidence="7">
    <location>
        <begin position="268"/>
        <end position="292"/>
    </location>
</feature>
<feature type="region of interest" description="Disordered" evidence="7">
    <location>
        <begin position="346"/>
        <end position="419"/>
    </location>
</feature>
<dbReference type="Pfam" id="PF00089">
    <property type="entry name" value="Trypsin"/>
    <property type="match status" value="1"/>
</dbReference>
<evidence type="ECO:0000313" key="11">
    <source>
        <dbReference type="Proteomes" id="UP001215231"/>
    </source>
</evidence>
<keyword evidence="4 6" id="KW-0378">Hydrolase</keyword>
<dbReference type="EMBL" id="CP059693">
    <property type="protein sequence ID" value="WDE12982.1"/>
    <property type="molecule type" value="Genomic_DNA"/>
</dbReference>
<evidence type="ECO:0000256" key="7">
    <source>
        <dbReference type="SAM" id="MobiDB-lite"/>
    </source>
</evidence>
<name>A0ABY7VHZ1_9GAMM</name>
<evidence type="ECO:0000313" key="10">
    <source>
        <dbReference type="EMBL" id="WDE12982.1"/>
    </source>
</evidence>
<evidence type="ECO:0000256" key="3">
    <source>
        <dbReference type="ARBA" id="ARBA00022670"/>
    </source>
</evidence>
<dbReference type="PANTHER" id="PTHR24264:SF65">
    <property type="entry name" value="SRCR DOMAIN-CONTAINING PROTEIN"/>
    <property type="match status" value="1"/>
</dbReference>
<keyword evidence="2" id="KW-0964">Secreted</keyword>
<keyword evidence="11" id="KW-1185">Reference proteome</keyword>
<dbReference type="Gene3D" id="2.40.10.10">
    <property type="entry name" value="Trypsin-like serine proteases"/>
    <property type="match status" value="1"/>
</dbReference>
<dbReference type="SUPFAM" id="SSF50494">
    <property type="entry name" value="Trypsin-like serine proteases"/>
    <property type="match status" value="1"/>
</dbReference>
<dbReference type="PROSITE" id="PS00135">
    <property type="entry name" value="TRYPSIN_SER"/>
    <property type="match status" value="1"/>
</dbReference>
<dbReference type="PRINTS" id="PR00722">
    <property type="entry name" value="CHYMOTRYPSIN"/>
</dbReference>
<dbReference type="InterPro" id="IPR001254">
    <property type="entry name" value="Trypsin_dom"/>
</dbReference>
<protein>
    <submittedName>
        <fullName evidence="10">Serine protease</fullName>
    </submittedName>
</protein>
<dbReference type="Proteomes" id="UP001215231">
    <property type="component" value="Chromosome"/>
</dbReference>
<keyword evidence="5" id="KW-1015">Disulfide bond</keyword>
<dbReference type="PROSITE" id="PS00134">
    <property type="entry name" value="TRYPSIN_HIS"/>
    <property type="match status" value="1"/>
</dbReference>
<dbReference type="SMART" id="SM00020">
    <property type="entry name" value="Tryp_SPc"/>
    <property type="match status" value="1"/>
</dbReference>
<sequence>MLKKSLIALAVLASTSAFAGTTIKSNSGLPSIRIVGGEESVPHSRPYQVSLQSTDGSHFCGGSLIGDDLVLTAAHCMEGVDGNNPELQVRVGAHSLTDGSGQVIQVATTYTNQEYPDLSKDVAVLKLAEKITDSNAAALTLADDAFFTANMAAGKDMLVSGWGTLSSGGEMPDKLMEVTVPYVTNEICNQASAYGGQVQDTEMCAGLAQGGKDSCQGDSGGPLVVDTGNGMVQVGVVSWGEGCAAEGKYGVYANVASLKTWIDSAAAGNEEPSGLVGGDDDWEGGDDWEGDDYEETSYMAFQETFSYSPDEEALEFVLDVPEDINVLYIATAGGEGELDIVAERIGDSTGDDDQGDDDQGDDDQGDDDWGDDDWGDDDWGDDDQGDDDQGDDDQGDDDWGGDDQGDDESGDGGRDWFWKKDGNKKALKTAKATREGDNGAAEEESESIVVEAVGEGTNKVLLLERPVSGEWKITFSSASELEDVELTVFSH</sequence>
<feature type="domain" description="Peptidase S1" evidence="9">
    <location>
        <begin position="34"/>
        <end position="267"/>
    </location>
</feature>
<dbReference type="GO" id="GO:0006508">
    <property type="term" value="P:proteolysis"/>
    <property type="evidence" value="ECO:0007669"/>
    <property type="project" value="UniProtKB-KW"/>
</dbReference>
<dbReference type="InterPro" id="IPR009003">
    <property type="entry name" value="Peptidase_S1_PA"/>
</dbReference>
<organism evidence="10 11">
    <name type="scientific">Thalassomonas haliotis</name>
    <dbReference type="NCBI Taxonomy" id="485448"/>
    <lineage>
        <taxon>Bacteria</taxon>
        <taxon>Pseudomonadati</taxon>
        <taxon>Pseudomonadota</taxon>
        <taxon>Gammaproteobacteria</taxon>
        <taxon>Alteromonadales</taxon>
        <taxon>Colwelliaceae</taxon>
        <taxon>Thalassomonas</taxon>
    </lineage>
</organism>
<proteinExistence type="predicted"/>
<evidence type="ECO:0000256" key="5">
    <source>
        <dbReference type="ARBA" id="ARBA00023157"/>
    </source>
</evidence>
<feature type="compositionally biased region" description="Acidic residues" evidence="7">
    <location>
        <begin position="349"/>
        <end position="410"/>
    </location>
</feature>
<dbReference type="PANTHER" id="PTHR24264">
    <property type="entry name" value="TRYPSIN-RELATED"/>
    <property type="match status" value="1"/>
</dbReference>
<feature type="chain" id="PRO_5047351981" evidence="8">
    <location>
        <begin position="20"/>
        <end position="491"/>
    </location>
</feature>
<evidence type="ECO:0000259" key="9">
    <source>
        <dbReference type="PROSITE" id="PS50240"/>
    </source>
</evidence>
<evidence type="ECO:0000256" key="1">
    <source>
        <dbReference type="ARBA" id="ARBA00004613"/>
    </source>
</evidence>
<feature type="compositionally biased region" description="Acidic residues" evidence="7">
    <location>
        <begin position="278"/>
        <end position="292"/>
    </location>
</feature>
<dbReference type="GO" id="GO:0008233">
    <property type="term" value="F:peptidase activity"/>
    <property type="evidence" value="ECO:0007669"/>
    <property type="project" value="UniProtKB-KW"/>
</dbReference>
<dbReference type="InterPro" id="IPR050127">
    <property type="entry name" value="Serine_Proteases_S1"/>
</dbReference>
<evidence type="ECO:0000256" key="8">
    <source>
        <dbReference type="SAM" id="SignalP"/>
    </source>
</evidence>
<reference evidence="10 11" key="1">
    <citation type="journal article" date="2022" name="Mar. Drugs">
        <title>Bioassay-Guided Fractionation Leads to the Detection of Cholic Acid Generated by the Rare Thalassomonas sp.</title>
        <authorList>
            <person name="Pheiffer F."/>
            <person name="Schneider Y.K."/>
            <person name="Hansen E.H."/>
            <person name="Andersen J.H."/>
            <person name="Isaksson J."/>
            <person name="Busche T."/>
            <person name="R C."/>
            <person name="Kalinowski J."/>
            <person name="Zyl L.V."/>
            <person name="Trindade M."/>
        </authorList>
    </citation>
    <scope>NUCLEOTIDE SEQUENCE [LARGE SCALE GENOMIC DNA]</scope>
    <source>
        <strain evidence="10 11">A5K-61T</strain>
    </source>
</reference>
<dbReference type="InterPro" id="IPR043504">
    <property type="entry name" value="Peptidase_S1_PA_chymotrypsin"/>
</dbReference>
<feature type="signal peptide" evidence="8">
    <location>
        <begin position="1"/>
        <end position="19"/>
    </location>
</feature>
<evidence type="ECO:0000256" key="6">
    <source>
        <dbReference type="RuleBase" id="RU363034"/>
    </source>
</evidence>
<dbReference type="RefSeq" id="WP_274053316.1">
    <property type="nucleotide sequence ID" value="NZ_CP059693.1"/>
</dbReference>
<gene>
    <name evidence="10" type="ORF">H3N35_05865</name>
</gene>
<dbReference type="InterPro" id="IPR018114">
    <property type="entry name" value="TRYPSIN_HIS"/>
</dbReference>
<evidence type="ECO:0000256" key="2">
    <source>
        <dbReference type="ARBA" id="ARBA00022525"/>
    </source>
</evidence>
<keyword evidence="3 6" id="KW-0645">Protease</keyword>
<dbReference type="InterPro" id="IPR001314">
    <property type="entry name" value="Peptidase_S1A"/>
</dbReference>
<dbReference type="CDD" id="cd00190">
    <property type="entry name" value="Tryp_SPc"/>
    <property type="match status" value="1"/>
</dbReference>
<accession>A0ABY7VHZ1</accession>
<keyword evidence="6" id="KW-0720">Serine protease</keyword>